<feature type="region of interest" description="Disordered" evidence="1">
    <location>
        <begin position="128"/>
        <end position="162"/>
    </location>
</feature>
<feature type="compositionally biased region" description="Basic residues" evidence="1">
    <location>
        <begin position="153"/>
        <end position="162"/>
    </location>
</feature>
<evidence type="ECO:0000313" key="3">
    <source>
        <dbReference type="Proteomes" id="UP000027222"/>
    </source>
</evidence>
<feature type="compositionally biased region" description="Polar residues" evidence="1">
    <location>
        <begin position="138"/>
        <end position="147"/>
    </location>
</feature>
<reference evidence="3" key="1">
    <citation type="journal article" date="2014" name="Proc. Natl. Acad. Sci. U.S.A.">
        <title>Extensive sampling of basidiomycete genomes demonstrates inadequacy of the white-rot/brown-rot paradigm for wood decay fungi.</title>
        <authorList>
            <person name="Riley R."/>
            <person name="Salamov A.A."/>
            <person name="Brown D.W."/>
            <person name="Nagy L.G."/>
            <person name="Floudas D."/>
            <person name="Held B.W."/>
            <person name="Levasseur A."/>
            <person name="Lombard V."/>
            <person name="Morin E."/>
            <person name="Otillar R."/>
            <person name="Lindquist E.A."/>
            <person name="Sun H."/>
            <person name="LaButti K.M."/>
            <person name="Schmutz J."/>
            <person name="Jabbour D."/>
            <person name="Luo H."/>
            <person name="Baker S.E."/>
            <person name="Pisabarro A.G."/>
            <person name="Walton J.D."/>
            <person name="Blanchette R.A."/>
            <person name="Henrissat B."/>
            <person name="Martin F."/>
            <person name="Cullen D."/>
            <person name="Hibbett D.S."/>
            <person name="Grigoriev I.V."/>
        </authorList>
    </citation>
    <scope>NUCLEOTIDE SEQUENCE [LARGE SCALE GENOMIC DNA]</scope>
    <source>
        <strain evidence="3">CBS 339.88</strain>
    </source>
</reference>
<sequence>MADEGQDQHPAPGPFVQHPHGDGTGNPLTFVINVSGSAPVTINFSICTSCTSILATSQPPLAHRHPVSSSPVRSEPRSPMTPTQAMRQDAVFAALRQAPSASPATSLTESDPDAELYQINTQEFVLMPAAPPPGLSLEASSGETVQDSYCPPNKRRKRQEDQ</sequence>
<accession>A0A067SVG4</accession>
<dbReference type="Proteomes" id="UP000027222">
    <property type="component" value="Unassembled WGS sequence"/>
</dbReference>
<feature type="region of interest" description="Disordered" evidence="1">
    <location>
        <begin position="96"/>
        <end position="115"/>
    </location>
</feature>
<protein>
    <submittedName>
        <fullName evidence="2">Uncharacterized protein</fullName>
    </submittedName>
</protein>
<proteinExistence type="predicted"/>
<organism evidence="2 3">
    <name type="scientific">Galerina marginata (strain CBS 339.88)</name>
    <dbReference type="NCBI Taxonomy" id="685588"/>
    <lineage>
        <taxon>Eukaryota</taxon>
        <taxon>Fungi</taxon>
        <taxon>Dikarya</taxon>
        <taxon>Basidiomycota</taxon>
        <taxon>Agaricomycotina</taxon>
        <taxon>Agaricomycetes</taxon>
        <taxon>Agaricomycetidae</taxon>
        <taxon>Agaricales</taxon>
        <taxon>Agaricineae</taxon>
        <taxon>Strophariaceae</taxon>
        <taxon>Galerina</taxon>
    </lineage>
</organism>
<feature type="compositionally biased region" description="Polar residues" evidence="1">
    <location>
        <begin position="99"/>
        <end position="109"/>
    </location>
</feature>
<evidence type="ECO:0000256" key="1">
    <source>
        <dbReference type="SAM" id="MobiDB-lite"/>
    </source>
</evidence>
<gene>
    <name evidence="2" type="ORF">GALMADRAFT_141198</name>
</gene>
<dbReference type="AlphaFoldDB" id="A0A067SVG4"/>
<keyword evidence="3" id="KW-1185">Reference proteome</keyword>
<dbReference type="EMBL" id="KL142382">
    <property type="protein sequence ID" value="KDR74876.1"/>
    <property type="molecule type" value="Genomic_DNA"/>
</dbReference>
<feature type="region of interest" description="Disordered" evidence="1">
    <location>
        <begin position="58"/>
        <end position="84"/>
    </location>
</feature>
<evidence type="ECO:0000313" key="2">
    <source>
        <dbReference type="EMBL" id="KDR74876.1"/>
    </source>
</evidence>
<dbReference type="HOGENOM" id="CLU_1635516_0_0_1"/>
<feature type="region of interest" description="Disordered" evidence="1">
    <location>
        <begin position="1"/>
        <end position="24"/>
    </location>
</feature>
<name>A0A067SVG4_GALM3</name>